<protein>
    <submittedName>
        <fullName evidence="2">Uncharacterized protein</fullName>
    </submittedName>
</protein>
<sequence length="31" mass="3708">MNGYSTLPVIYKIISFLFYPSYFFFQLPTPI</sequence>
<feature type="transmembrane region" description="Helical" evidence="1">
    <location>
        <begin position="6"/>
        <end position="25"/>
    </location>
</feature>
<reference evidence="2 3" key="1">
    <citation type="journal article" date="2019" name="Genome Biol. Evol.">
        <title>Insights into the evolution of the New World diploid cottons (Gossypium, subgenus Houzingenia) based on genome sequencing.</title>
        <authorList>
            <person name="Grover C.E."/>
            <person name="Arick M.A. 2nd"/>
            <person name="Thrash A."/>
            <person name="Conover J.L."/>
            <person name="Sanders W.S."/>
            <person name="Peterson D.G."/>
            <person name="Frelichowski J.E."/>
            <person name="Scheffler J.A."/>
            <person name="Scheffler B.E."/>
            <person name="Wendel J.F."/>
        </authorList>
    </citation>
    <scope>NUCLEOTIDE SEQUENCE [LARGE SCALE GENOMIC DNA]</scope>
    <source>
        <strain evidence="2">0</strain>
        <tissue evidence="2">Leaf</tissue>
    </source>
</reference>
<dbReference type="EMBL" id="JABFAD010335383">
    <property type="protein sequence ID" value="MBA0820622.1"/>
    <property type="molecule type" value="Genomic_DNA"/>
</dbReference>
<accession>A0A7J9IES2</accession>
<dbReference type="Proteomes" id="UP000593560">
    <property type="component" value="Unassembled WGS sequence"/>
</dbReference>
<name>A0A7J9IES2_9ROSI</name>
<keyword evidence="1" id="KW-1133">Transmembrane helix</keyword>
<dbReference type="AlphaFoldDB" id="A0A7J9IES2"/>
<organism evidence="2 3">
    <name type="scientific">Gossypium harknessii</name>
    <dbReference type="NCBI Taxonomy" id="34285"/>
    <lineage>
        <taxon>Eukaryota</taxon>
        <taxon>Viridiplantae</taxon>
        <taxon>Streptophyta</taxon>
        <taxon>Embryophyta</taxon>
        <taxon>Tracheophyta</taxon>
        <taxon>Spermatophyta</taxon>
        <taxon>Magnoliopsida</taxon>
        <taxon>eudicotyledons</taxon>
        <taxon>Gunneridae</taxon>
        <taxon>Pentapetalae</taxon>
        <taxon>rosids</taxon>
        <taxon>malvids</taxon>
        <taxon>Malvales</taxon>
        <taxon>Malvaceae</taxon>
        <taxon>Malvoideae</taxon>
        <taxon>Gossypium</taxon>
    </lineage>
</organism>
<comment type="caution">
    <text evidence="2">The sequence shown here is derived from an EMBL/GenBank/DDBJ whole genome shotgun (WGS) entry which is preliminary data.</text>
</comment>
<keyword evidence="3" id="KW-1185">Reference proteome</keyword>
<evidence type="ECO:0000313" key="2">
    <source>
        <dbReference type="EMBL" id="MBA0820622.1"/>
    </source>
</evidence>
<keyword evidence="1" id="KW-0812">Transmembrane</keyword>
<evidence type="ECO:0000256" key="1">
    <source>
        <dbReference type="SAM" id="Phobius"/>
    </source>
</evidence>
<proteinExistence type="predicted"/>
<evidence type="ECO:0000313" key="3">
    <source>
        <dbReference type="Proteomes" id="UP000593560"/>
    </source>
</evidence>
<keyword evidence="1" id="KW-0472">Membrane</keyword>
<gene>
    <name evidence="2" type="ORF">Gohar_021889</name>
</gene>